<evidence type="ECO:0000256" key="1">
    <source>
        <dbReference type="SAM" id="Phobius"/>
    </source>
</evidence>
<accession>A0A9P5YP18</accession>
<reference evidence="2" key="1">
    <citation type="submission" date="2020-11" db="EMBL/GenBank/DDBJ databases">
        <authorList>
            <consortium name="DOE Joint Genome Institute"/>
            <person name="Ahrendt S."/>
            <person name="Riley R."/>
            <person name="Andreopoulos W."/>
            <person name="Labutti K."/>
            <person name="Pangilinan J."/>
            <person name="Ruiz-Duenas F.J."/>
            <person name="Barrasa J.M."/>
            <person name="Sanchez-Garcia M."/>
            <person name="Camarero S."/>
            <person name="Miyauchi S."/>
            <person name="Serrano A."/>
            <person name="Linde D."/>
            <person name="Babiker R."/>
            <person name="Drula E."/>
            <person name="Ayuso-Fernandez I."/>
            <person name="Pacheco R."/>
            <person name="Padilla G."/>
            <person name="Ferreira P."/>
            <person name="Barriuso J."/>
            <person name="Kellner H."/>
            <person name="Castanera R."/>
            <person name="Alfaro M."/>
            <person name="Ramirez L."/>
            <person name="Pisabarro A.G."/>
            <person name="Kuo A."/>
            <person name="Tritt A."/>
            <person name="Lipzen A."/>
            <person name="He G."/>
            <person name="Yan M."/>
            <person name="Ng V."/>
            <person name="Cullen D."/>
            <person name="Martin F."/>
            <person name="Rosso M.-N."/>
            <person name="Henrissat B."/>
            <person name="Hibbett D."/>
            <person name="Martinez A.T."/>
            <person name="Grigoriev I.V."/>
        </authorList>
    </citation>
    <scope>NUCLEOTIDE SEQUENCE</scope>
    <source>
        <strain evidence="2">CIRM-BRFM 674</strain>
    </source>
</reference>
<dbReference type="EMBL" id="MU155453">
    <property type="protein sequence ID" value="KAF9473313.1"/>
    <property type="molecule type" value="Genomic_DNA"/>
</dbReference>
<dbReference type="AlphaFoldDB" id="A0A9P5YP18"/>
<keyword evidence="1" id="KW-1133">Transmembrane helix</keyword>
<evidence type="ECO:0000313" key="2">
    <source>
        <dbReference type="EMBL" id="KAF9473313.1"/>
    </source>
</evidence>
<organism evidence="2 3">
    <name type="scientific">Pholiota conissans</name>
    <dbReference type="NCBI Taxonomy" id="109636"/>
    <lineage>
        <taxon>Eukaryota</taxon>
        <taxon>Fungi</taxon>
        <taxon>Dikarya</taxon>
        <taxon>Basidiomycota</taxon>
        <taxon>Agaricomycotina</taxon>
        <taxon>Agaricomycetes</taxon>
        <taxon>Agaricomycetidae</taxon>
        <taxon>Agaricales</taxon>
        <taxon>Agaricineae</taxon>
        <taxon>Strophariaceae</taxon>
        <taxon>Pholiota</taxon>
    </lineage>
</organism>
<gene>
    <name evidence="2" type="ORF">BDN70DRAFT_397343</name>
</gene>
<keyword evidence="3" id="KW-1185">Reference proteome</keyword>
<keyword evidence="1" id="KW-0472">Membrane</keyword>
<keyword evidence="1" id="KW-0812">Transmembrane</keyword>
<proteinExistence type="predicted"/>
<feature type="transmembrane region" description="Helical" evidence="1">
    <location>
        <begin position="20"/>
        <end position="38"/>
    </location>
</feature>
<evidence type="ECO:0000313" key="3">
    <source>
        <dbReference type="Proteomes" id="UP000807469"/>
    </source>
</evidence>
<dbReference type="Proteomes" id="UP000807469">
    <property type="component" value="Unassembled WGS sequence"/>
</dbReference>
<comment type="caution">
    <text evidence="2">The sequence shown here is derived from an EMBL/GenBank/DDBJ whole genome shotgun (WGS) entry which is preliminary data.</text>
</comment>
<sequence>MSCRKLVFHKEIRALGSQLYLLTMCGWFSSCLLFSSLVSNDVDGHEAAYDIP</sequence>
<protein>
    <submittedName>
        <fullName evidence="2">Uncharacterized protein</fullName>
    </submittedName>
</protein>
<dbReference type="PROSITE" id="PS51257">
    <property type="entry name" value="PROKAR_LIPOPROTEIN"/>
    <property type="match status" value="1"/>
</dbReference>
<name>A0A9P5YP18_9AGAR</name>